<evidence type="ECO:0000256" key="6">
    <source>
        <dbReference type="ARBA" id="ARBA00050038"/>
    </source>
</evidence>
<accession>A0ABY4PFD6</accession>
<comment type="subunit">
    <text evidence="7">Monomer.</text>
</comment>
<evidence type="ECO:0000256" key="2">
    <source>
        <dbReference type="ARBA" id="ARBA00022555"/>
    </source>
</evidence>
<organism evidence="10 11">
    <name type="scientific">Bombilactobacillus thymidiniphilus</name>
    <dbReference type="NCBI Taxonomy" id="2923363"/>
    <lineage>
        <taxon>Bacteria</taxon>
        <taxon>Bacillati</taxon>
        <taxon>Bacillota</taxon>
        <taxon>Bacilli</taxon>
        <taxon>Lactobacillales</taxon>
        <taxon>Lactobacillaceae</taxon>
        <taxon>Bombilactobacillus</taxon>
    </lineage>
</organism>
<dbReference type="Gene3D" id="3.40.50.1470">
    <property type="entry name" value="Peptidyl-tRNA hydrolase"/>
    <property type="match status" value="1"/>
</dbReference>
<keyword evidence="11" id="KW-1185">Reference proteome</keyword>
<reference evidence="10 11" key="1">
    <citation type="journal article" date="2022" name="Int. J. Syst. Evol. Microbiol.">
        <title>Apilactobacillus apisilvae sp. nov., Nicolia spurrieriana gen. nov. sp. nov., Bombilactobacillus folatiphilus sp. nov. and Bombilactobacillus thymidiniphilus sp. nov., four new lactic acid bacterial isolates from stingless bees Tetragonula carbonaria and Austroplebeia australis.</title>
        <authorList>
            <person name="Oliphant S.A."/>
            <person name="Watson-Haigh N.S."/>
            <person name="Sumby K.M."/>
            <person name="Gardner J."/>
            <person name="Groom S."/>
            <person name="Jiranek V."/>
        </authorList>
    </citation>
    <scope>NUCLEOTIDE SEQUENCE [LARGE SCALE GENOMIC DNA]</scope>
    <source>
        <strain evidence="10 11">SG4_A1</strain>
    </source>
</reference>
<feature type="site" description="Stabilizes the basic form of H active site to accept a proton" evidence="7">
    <location>
        <position position="91"/>
    </location>
</feature>
<dbReference type="InterPro" id="IPR001328">
    <property type="entry name" value="Pept_tRNA_hydro"/>
</dbReference>
<dbReference type="InterPro" id="IPR036416">
    <property type="entry name" value="Pept_tRNA_hydro_sf"/>
</dbReference>
<comment type="function">
    <text evidence="7">Hydrolyzes ribosome-free peptidyl-tRNAs (with 1 or more amino acids incorporated), which drop off the ribosome during protein synthesis, or as a result of ribosome stalling.</text>
</comment>
<dbReference type="SUPFAM" id="SSF53178">
    <property type="entry name" value="Peptidyl-tRNA hydrolase-like"/>
    <property type="match status" value="1"/>
</dbReference>
<gene>
    <name evidence="7 10" type="primary">pth</name>
    <name evidence="10" type="ORF">MOO47_02255</name>
</gene>
<dbReference type="PROSITE" id="PS01195">
    <property type="entry name" value="PEPT_TRNA_HYDROL_1"/>
    <property type="match status" value="1"/>
</dbReference>
<comment type="function">
    <text evidence="7">Catalyzes the release of premature peptidyl moieties from peptidyl-tRNA molecules trapped in stalled 50S ribosomal subunits, and thus maintains levels of free tRNAs and 50S ribosomes.</text>
</comment>
<dbReference type="HAMAP" id="MF_00083">
    <property type="entry name" value="Pept_tRNA_hydro_bact"/>
    <property type="match status" value="1"/>
</dbReference>
<evidence type="ECO:0000256" key="9">
    <source>
        <dbReference type="RuleBase" id="RU004320"/>
    </source>
</evidence>
<feature type="site" description="Discriminates between blocked and unblocked aminoacyl-tRNA" evidence="7">
    <location>
        <position position="9"/>
    </location>
</feature>
<evidence type="ECO:0000313" key="10">
    <source>
        <dbReference type="EMBL" id="UQS84027.1"/>
    </source>
</evidence>
<proteinExistence type="inferred from homology"/>
<keyword evidence="3 7" id="KW-0378">Hydrolase</keyword>
<dbReference type="Pfam" id="PF01195">
    <property type="entry name" value="Pept_tRNA_hydro"/>
    <property type="match status" value="1"/>
</dbReference>
<feature type="binding site" evidence="7">
    <location>
        <position position="14"/>
    </location>
    <ligand>
        <name>tRNA</name>
        <dbReference type="ChEBI" id="CHEBI:17843"/>
    </ligand>
</feature>
<name>A0ABY4PFD6_9LACO</name>
<evidence type="ECO:0000256" key="1">
    <source>
        <dbReference type="ARBA" id="ARBA00013260"/>
    </source>
</evidence>
<feature type="binding site" evidence="7">
    <location>
        <position position="112"/>
    </location>
    <ligand>
        <name>tRNA</name>
        <dbReference type="ChEBI" id="CHEBI:17843"/>
    </ligand>
</feature>
<dbReference type="NCBIfam" id="TIGR00447">
    <property type="entry name" value="pth"/>
    <property type="match status" value="1"/>
</dbReference>
<evidence type="ECO:0000256" key="4">
    <source>
        <dbReference type="ARBA" id="ARBA00022884"/>
    </source>
</evidence>
<dbReference type="InterPro" id="IPR018171">
    <property type="entry name" value="Pept_tRNA_hydro_CS"/>
</dbReference>
<evidence type="ECO:0000256" key="8">
    <source>
        <dbReference type="RuleBase" id="RU000673"/>
    </source>
</evidence>
<dbReference type="Proteomes" id="UP000831947">
    <property type="component" value="Chromosome"/>
</dbReference>
<sequence>MKAIFGLGNPGKQYDQTKHNMGFLAIDQLADHYNVELNKNEFSALDIRFKYQGETIYLVKPLTFMNDSGRAVRMLMDYYQIQPEEIIVIQDDLDLPVGKIRLRAQGSAGGHNGIKSIISAVGTQQFKRVKIGIGHPKQATVVDWVLTPFKGELKTQAFLGIEQAVKAVENWLEHDDFSQTMNDFN</sequence>
<dbReference type="EMBL" id="CP093365">
    <property type="protein sequence ID" value="UQS84027.1"/>
    <property type="molecule type" value="Genomic_DNA"/>
</dbReference>
<feature type="active site" description="Proton acceptor" evidence="7">
    <location>
        <position position="19"/>
    </location>
</feature>
<comment type="similarity">
    <text evidence="5 7 9">Belongs to the PTH family.</text>
</comment>
<evidence type="ECO:0000256" key="3">
    <source>
        <dbReference type="ARBA" id="ARBA00022801"/>
    </source>
</evidence>
<comment type="catalytic activity">
    <reaction evidence="7 8">
        <text>an N-acyl-L-alpha-aminoacyl-tRNA + H2O = an N-acyl-L-amino acid + a tRNA + H(+)</text>
        <dbReference type="Rhea" id="RHEA:54448"/>
        <dbReference type="Rhea" id="RHEA-COMP:10123"/>
        <dbReference type="Rhea" id="RHEA-COMP:13883"/>
        <dbReference type="ChEBI" id="CHEBI:15377"/>
        <dbReference type="ChEBI" id="CHEBI:15378"/>
        <dbReference type="ChEBI" id="CHEBI:59874"/>
        <dbReference type="ChEBI" id="CHEBI:78442"/>
        <dbReference type="ChEBI" id="CHEBI:138191"/>
        <dbReference type="EC" id="3.1.1.29"/>
    </reaction>
</comment>
<dbReference type="RefSeq" id="WP_249513211.1">
    <property type="nucleotide sequence ID" value="NZ_CP093365.1"/>
</dbReference>
<dbReference type="CDD" id="cd00462">
    <property type="entry name" value="PTH"/>
    <property type="match status" value="1"/>
</dbReference>
<keyword evidence="7" id="KW-0963">Cytoplasm</keyword>
<evidence type="ECO:0000256" key="7">
    <source>
        <dbReference type="HAMAP-Rule" id="MF_00083"/>
    </source>
</evidence>
<dbReference type="PANTHER" id="PTHR17224:SF1">
    <property type="entry name" value="PEPTIDYL-TRNA HYDROLASE"/>
    <property type="match status" value="1"/>
</dbReference>
<dbReference type="PANTHER" id="PTHR17224">
    <property type="entry name" value="PEPTIDYL-TRNA HYDROLASE"/>
    <property type="match status" value="1"/>
</dbReference>
<evidence type="ECO:0000256" key="5">
    <source>
        <dbReference type="ARBA" id="ARBA00038063"/>
    </source>
</evidence>
<comment type="subcellular location">
    <subcellularLocation>
        <location evidence="7">Cytoplasm</location>
    </subcellularLocation>
</comment>
<keyword evidence="4 7" id="KW-0694">RNA-binding</keyword>
<protein>
    <recommendedName>
        <fullName evidence="6 7">Peptidyl-tRNA hydrolase</fullName>
        <shortName evidence="7">Pth</shortName>
        <ecNumber evidence="1 7">3.1.1.29</ecNumber>
    </recommendedName>
</protein>
<dbReference type="EC" id="3.1.1.29" evidence="1 7"/>
<evidence type="ECO:0000313" key="11">
    <source>
        <dbReference type="Proteomes" id="UP000831947"/>
    </source>
</evidence>
<keyword evidence="2 7" id="KW-0820">tRNA-binding</keyword>
<dbReference type="PROSITE" id="PS01196">
    <property type="entry name" value="PEPT_TRNA_HYDROL_2"/>
    <property type="match status" value="1"/>
</dbReference>
<dbReference type="GO" id="GO:0004045">
    <property type="term" value="F:peptidyl-tRNA hydrolase activity"/>
    <property type="evidence" value="ECO:0007669"/>
    <property type="project" value="UniProtKB-EC"/>
</dbReference>
<feature type="binding site" evidence="7">
    <location>
        <position position="64"/>
    </location>
    <ligand>
        <name>tRNA</name>
        <dbReference type="ChEBI" id="CHEBI:17843"/>
    </ligand>
</feature>
<feature type="binding site" evidence="7">
    <location>
        <position position="66"/>
    </location>
    <ligand>
        <name>tRNA</name>
        <dbReference type="ChEBI" id="CHEBI:17843"/>
    </ligand>
</feature>